<evidence type="ECO:0000256" key="1">
    <source>
        <dbReference type="SAM" id="MobiDB-lite"/>
    </source>
</evidence>
<dbReference type="RefSeq" id="WP_311577008.1">
    <property type="nucleotide sequence ID" value="NZ_JAVRFH010000032.1"/>
</dbReference>
<evidence type="ECO:0000313" key="4">
    <source>
        <dbReference type="Proteomes" id="UP001180724"/>
    </source>
</evidence>
<feature type="domain" description="DUF397" evidence="2">
    <location>
        <begin position="7"/>
        <end position="33"/>
    </location>
</feature>
<dbReference type="Pfam" id="PF04149">
    <property type="entry name" value="DUF397"/>
    <property type="match status" value="1"/>
</dbReference>
<feature type="region of interest" description="Disordered" evidence="1">
    <location>
        <begin position="1"/>
        <end position="24"/>
    </location>
</feature>
<gene>
    <name evidence="3" type="ORF">RM812_26590</name>
</gene>
<keyword evidence="4" id="KW-1185">Reference proteome</keyword>
<comment type="caution">
    <text evidence="3">The sequence shown here is derived from an EMBL/GenBank/DDBJ whole genome shotgun (WGS) entry which is preliminary data.</text>
</comment>
<organism evidence="3 4">
    <name type="scientific">Streptomyces lancefieldiae</name>
    <dbReference type="NCBI Taxonomy" id="3075520"/>
    <lineage>
        <taxon>Bacteria</taxon>
        <taxon>Bacillati</taxon>
        <taxon>Actinomycetota</taxon>
        <taxon>Actinomycetes</taxon>
        <taxon>Kitasatosporales</taxon>
        <taxon>Streptomycetaceae</taxon>
        <taxon>Streptomyces</taxon>
    </lineage>
</organism>
<dbReference type="InterPro" id="IPR007278">
    <property type="entry name" value="DUF397"/>
</dbReference>
<accession>A0ABU3AU92</accession>
<name>A0ABU3AU92_9ACTN</name>
<evidence type="ECO:0000313" key="3">
    <source>
        <dbReference type="EMBL" id="MDT0613765.1"/>
    </source>
</evidence>
<dbReference type="Proteomes" id="UP001180724">
    <property type="component" value="Unassembled WGS sequence"/>
</dbReference>
<protein>
    <submittedName>
        <fullName evidence="3">DUF397 domain-containing protein</fullName>
    </submittedName>
</protein>
<reference evidence="3" key="1">
    <citation type="submission" date="2024-05" db="EMBL/GenBank/DDBJ databases">
        <title>30 novel species of actinomycetes from the DSMZ collection.</title>
        <authorList>
            <person name="Nouioui I."/>
        </authorList>
    </citation>
    <scope>NUCLEOTIDE SEQUENCE</scope>
    <source>
        <strain evidence="3">DSM 40712</strain>
    </source>
</reference>
<sequence>MRRRRGTAVRDSRQQDGPLLTVSRDGRQAFLRRFE</sequence>
<evidence type="ECO:0000259" key="2">
    <source>
        <dbReference type="Pfam" id="PF04149"/>
    </source>
</evidence>
<proteinExistence type="predicted"/>
<dbReference type="EMBL" id="JAVRFH010000032">
    <property type="protein sequence ID" value="MDT0613765.1"/>
    <property type="molecule type" value="Genomic_DNA"/>
</dbReference>